<evidence type="ECO:0000256" key="1">
    <source>
        <dbReference type="ARBA" id="ARBA00004127"/>
    </source>
</evidence>
<dbReference type="RefSeq" id="WP_378960141.1">
    <property type="nucleotide sequence ID" value="NZ_JBHRXC010000016.1"/>
</dbReference>
<keyword evidence="4" id="KW-0533">Nickel</keyword>
<reference evidence="10" key="1">
    <citation type="journal article" date="2019" name="Int. J. Syst. Evol. Microbiol.">
        <title>The Global Catalogue of Microorganisms (GCM) 10K type strain sequencing project: providing services to taxonomists for standard genome sequencing and annotation.</title>
        <authorList>
            <consortium name="The Broad Institute Genomics Platform"/>
            <consortium name="The Broad Institute Genome Sequencing Center for Infectious Disease"/>
            <person name="Wu L."/>
            <person name="Ma J."/>
        </authorList>
    </citation>
    <scope>NUCLEOTIDE SEQUENCE [LARGE SCALE GENOMIC DNA]</scope>
    <source>
        <strain evidence="10">CCM 8689</strain>
    </source>
</reference>
<evidence type="ECO:0000256" key="2">
    <source>
        <dbReference type="ARBA" id="ARBA00010892"/>
    </source>
</evidence>
<evidence type="ECO:0000256" key="7">
    <source>
        <dbReference type="ARBA" id="ARBA00023136"/>
    </source>
</evidence>
<dbReference type="Proteomes" id="UP001595792">
    <property type="component" value="Unassembled WGS sequence"/>
</dbReference>
<keyword evidence="3 8" id="KW-0813">Transport</keyword>
<feature type="transmembrane region" description="Helical" evidence="8">
    <location>
        <begin position="232"/>
        <end position="254"/>
    </location>
</feature>
<keyword evidence="6 8" id="KW-1133">Transmembrane helix</keyword>
<dbReference type="EMBL" id="JBHSBY010000038">
    <property type="protein sequence ID" value="MFC4196801.1"/>
    <property type="molecule type" value="Genomic_DNA"/>
</dbReference>
<dbReference type="InterPro" id="IPR004688">
    <property type="entry name" value="Ni/Co_transpt"/>
</dbReference>
<evidence type="ECO:0000313" key="9">
    <source>
        <dbReference type="EMBL" id="MFC4196801.1"/>
    </source>
</evidence>
<dbReference type="InterPro" id="IPR011541">
    <property type="entry name" value="Ni/Co_transpt_high_affinity"/>
</dbReference>
<feature type="transmembrane region" description="Helical" evidence="8">
    <location>
        <begin position="159"/>
        <end position="182"/>
    </location>
</feature>
<keyword evidence="7 8" id="KW-0472">Membrane</keyword>
<keyword evidence="10" id="KW-1185">Reference proteome</keyword>
<accession>A0ABV8NLL8</accession>
<protein>
    <recommendedName>
        <fullName evidence="8">Nickel/cobalt efflux system</fullName>
    </recommendedName>
</protein>
<dbReference type="Pfam" id="PF03824">
    <property type="entry name" value="NicO"/>
    <property type="match status" value="2"/>
</dbReference>
<evidence type="ECO:0000256" key="5">
    <source>
        <dbReference type="ARBA" id="ARBA00022692"/>
    </source>
</evidence>
<organism evidence="9 10">
    <name type="scientific">Pedobacter jamesrossensis</name>
    <dbReference type="NCBI Taxonomy" id="1908238"/>
    <lineage>
        <taxon>Bacteria</taxon>
        <taxon>Pseudomonadati</taxon>
        <taxon>Bacteroidota</taxon>
        <taxon>Sphingobacteriia</taxon>
        <taxon>Sphingobacteriales</taxon>
        <taxon>Sphingobacteriaceae</taxon>
        <taxon>Pedobacter</taxon>
    </lineage>
</organism>
<evidence type="ECO:0000256" key="3">
    <source>
        <dbReference type="ARBA" id="ARBA00022448"/>
    </source>
</evidence>
<feature type="transmembrane region" description="Helical" evidence="8">
    <location>
        <begin position="121"/>
        <end position="139"/>
    </location>
</feature>
<dbReference type="PANTHER" id="PTHR31611">
    <property type="entry name" value="HIGH-AFFINITY NICKEL TRANSPORT PROTEIN NIC1"/>
    <property type="match status" value="1"/>
</dbReference>
<proteinExistence type="inferred from homology"/>
<evidence type="ECO:0000313" key="10">
    <source>
        <dbReference type="Proteomes" id="UP001595792"/>
    </source>
</evidence>
<evidence type="ECO:0000256" key="4">
    <source>
        <dbReference type="ARBA" id="ARBA00022596"/>
    </source>
</evidence>
<feature type="transmembrane region" description="Helical" evidence="8">
    <location>
        <begin position="203"/>
        <end position="220"/>
    </location>
</feature>
<feature type="transmembrane region" description="Helical" evidence="8">
    <location>
        <begin position="47"/>
        <end position="70"/>
    </location>
</feature>
<dbReference type="PANTHER" id="PTHR31611:SF0">
    <property type="entry name" value="HIGH-AFFINITY NICKEL TRANSPORT PROTEIN NIC1"/>
    <property type="match status" value="1"/>
</dbReference>
<comment type="similarity">
    <text evidence="2 8">Belongs to the NiCoT transporter (TC 2.A.52) family.</text>
</comment>
<comment type="caution">
    <text evidence="9">The sequence shown here is derived from an EMBL/GenBank/DDBJ whole genome shotgun (WGS) entry which is preliminary data.</text>
</comment>
<name>A0ABV8NLL8_9SPHI</name>
<evidence type="ECO:0000256" key="6">
    <source>
        <dbReference type="ARBA" id="ARBA00022989"/>
    </source>
</evidence>
<feature type="transmembrane region" description="Helical" evidence="8">
    <location>
        <begin position="82"/>
        <end position="100"/>
    </location>
</feature>
<keyword evidence="5 8" id="KW-0812">Transmembrane</keyword>
<comment type="subcellular location">
    <subcellularLocation>
        <location evidence="8">Cell membrane</location>
        <topology evidence="8">Multi-pass membrane protein</topology>
    </subcellularLocation>
    <subcellularLocation>
        <location evidence="1">Endomembrane system</location>
        <topology evidence="1">Multi-pass membrane protein</topology>
    </subcellularLocation>
</comment>
<evidence type="ECO:0000256" key="8">
    <source>
        <dbReference type="RuleBase" id="RU362101"/>
    </source>
</evidence>
<gene>
    <name evidence="9" type="ORF">ACFOUY_08835</name>
</gene>
<sequence length="267" mass="29627">MQYSAILLMLMLGLRHGFDPDHIAIIDGVGVRLAPTKPNLAKWTGTLFAFGHGSVVTGITVTISAISHSWHFPKLVWDFLDWLPGILLITVGIMNLRMLLRSDNYGPQGIKWMLVPRRIKNSSSPLAIVFIGILFAMVFDTNTQAAAWAYAATSKLTIGNALILGLSFSCGMILTDTLDSRILFSLMLRSANNESVLNYRRKLGWIIVYVSLLVGSYKILTHVLPEFSLDEGLLTLIGISFFILMSAFYLYIIYGSTPKSKQEINGH</sequence>